<accession>A0A9D4QSN2</accession>
<organism evidence="1 2">
    <name type="scientific">Dreissena polymorpha</name>
    <name type="common">Zebra mussel</name>
    <name type="synonym">Mytilus polymorpha</name>
    <dbReference type="NCBI Taxonomy" id="45954"/>
    <lineage>
        <taxon>Eukaryota</taxon>
        <taxon>Metazoa</taxon>
        <taxon>Spiralia</taxon>
        <taxon>Lophotrochozoa</taxon>
        <taxon>Mollusca</taxon>
        <taxon>Bivalvia</taxon>
        <taxon>Autobranchia</taxon>
        <taxon>Heteroconchia</taxon>
        <taxon>Euheterodonta</taxon>
        <taxon>Imparidentia</taxon>
        <taxon>Neoheterodontei</taxon>
        <taxon>Myida</taxon>
        <taxon>Dreissenoidea</taxon>
        <taxon>Dreissenidae</taxon>
        <taxon>Dreissena</taxon>
    </lineage>
</organism>
<evidence type="ECO:0000313" key="1">
    <source>
        <dbReference type="EMBL" id="KAH3841663.1"/>
    </source>
</evidence>
<sequence length="61" mass="7136">MVLELVTHLQEVSGIHVAATNKWDWITNTPDLLKNASPRQKKMELPGVRVFDLQKTYQIWF</sequence>
<proteinExistence type="predicted"/>
<keyword evidence="2" id="KW-1185">Reference proteome</keyword>
<dbReference type="EMBL" id="JAIWYP010000004">
    <property type="protein sequence ID" value="KAH3841663.1"/>
    <property type="molecule type" value="Genomic_DNA"/>
</dbReference>
<protein>
    <submittedName>
        <fullName evidence="1">Uncharacterized protein</fullName>
    </submittedName>
</protein>
<reference evidence="1" key="1">
    <citation type="journal article" date="2019" name="bioRxiv">
        <title>The Genome of the Zebra Mussel, Dreissena polymorpha: A Resource for Invasive Species Research.</title>
        <authorList>
            <person name="McCartney M.A."/>
            <person name="Auch B."/>
            <person name="Kono T."/>
            <person name="Mallez S."/>
            <person name="Zhang Y."/>
            <person name="Obille A."/>
            <person name="Becker A."/>
            <person name="Abrahante J.E."/>
            <person name="Garbe J."/>
            <person name="Badalamenti J.P."/>
            <person name="Herman A."/>
            <person name="Mangelson H."/>
            <person name="Liachko I."/>
            <person name="Sullivan S."/>
            <person name="Sone E.D."/>
            <person name="Koren S."/>
            <person name="Silverstein K.A.T."/>
            <person name="Beckman K.B."/>
            <person name="Gohl D.M."/>
        </authorList>
    </citation>
    <scope>NUCLEOTIDE SEQUENCE</scope>
    <source>
        <strain evidence="1">Duluth1</strain>
        <tissue evidence="1">Whole animal</tissue>
    </source>
</reference>
<dbReference type="Proteomes" id="UP000828390">
    <property type="component" value="Unassembled WGS sequence"/>
</dbReference>
<comment type="caution">
    <text evidence="1">The sequence shown here is derived from an EMBL/GenBank/DDBJ whole genome shotgun (WGS) entry which is preliminary data.</text>
</comment>
<name>A0A9D4QSN2_DREPO</name>
<gene>
    <name evidence="1" type="ORF">DPMN_115136</name>
</gene>
<dbReference type="AlphaFoldDB" id="A0A9D4QSN2"/>
<evidence type="ECO:0000313" key="2">
    <source>
        <dbReference type="Proteomes" id="UP000828390"/>
    </source>
</evidence>
<reference evidence="1" key="2">
    <citation type="submission" date="2020-11" db="EMBL/GenBank/DDBJ databases">
        <authorList>
            <person name="McCartney M.A."/>
            <person name="Auch B."/>
            <person name="Kono T."/>
            <person name="Mallez S."/>
            <person name="Becker A."/>
            <person name="Gohl D.M."/>
            <person name="Silverstein K.A.T."/>
            <person name="Koren S."/>
            <person name="Bechman K.B."/>
            <person name="Herman A."/>
            <person name="Abrahante J.E."/>
            <person name="Garbe J."/>
        </authorList>
    </citation>
    <scope>NUCLEOTIDE SEQUENCE</scope>
    <source>
        <strain evidence="1">Duluth1</strain>
        <tissue evidence="1">Whole animal</tissue>
    </source>
</reference>